<dbReference type="Proteomes" id="UP000288805">
    <property type="component" value="Unassembled WGS sequence"/>
</dbReference>
<reference evidence="2 3" key="1">
    <citation type="journal article" date="2018" name="PLoS Genet.">
        <title>Population sequencing reveals clonal diversity and ancestral inbreeding in the grapevine cultivar Chardonnay.</title>
        <authorList>
            <person name="Roach M.J."/>
            <person name="Johnson D.L."/>
            <person name="Bohlmann J."/>
            <person name="van Vuuren H.J."/>
            <person name="Jones S.J."/>
            <person name="Pretorius I.S."/>
            <person name="Schmidt S.A."/>
            <person name="Borneman A.R."/>
        </authorList>
    </citation>
    <scope>NUCLEOTIDE SEQUENCE [LARGE SCALE GENOMIC DNA]</scope>
    <source>
        <strain evidence="3">cv. Chardonnay</strain>
        <tissue evidence="2">Leaf</tissue>
    </source>
</reference>
<dbReference type="PANTHER" id="PTHR33477:SF2">
    <property type="entry name" value="2-PHOSPHOGLYCERATE KINASE"/>
    <property type="match status" value="1"/>
</dbReference>
<feature type="region of interest" description="Disordered" evidence="1">
    <location>
        <begin position="27"/>
        <end position="59"/>
    </location>
</feature>
<protein>
    <submittedName>
        <fullName evidence="2">Uncharacterized protein</fullName>
    </submittedName>
</protein>
<evidence type="ECO:0000313" key="3">
    <source>
        <dbReference type="Proteomes" id="UP000288805"/>
    </source>
</evidence>
<evidence type="ECO:0000313" key="2">
    <source>
        <dbReference type="EMBL" id="RVW59503.1"/>
    </source>
</evidence>
<proteinExistence type="predicted"/>
<sequence length="350" mass="38722">MKRFRGLCHPFNQLNRDKTVASHLQLDSEGGQRRGMKKDKGVAVPNPNTPEEDISDSSLPPVRFSTRNASSKYDFVKVKVWLGDNADHYYVLSRFLLSRMLTVTKIPNHVAIKIALELKKLLIDNSLLDVSQSDLEANLFKEIGLAYNMGLETYMPTWTGGVETHFKKGLSGVKGQVLWFCLSEKEGELGLMAAPADGVLLEEALRFLGTSSGLGSLLGLRGSSSSPSQSKGGLLTDCGTKTTGASLVVEVLPKGRSKIDDWSESSLAVFSNCLGMSTLGFEKEILKLMKKIKRRREVKIREYGKGRKVLIASKFERGFKKLENSIKYDVNISKRGGRGKERWAVVSVCQ</sequence>
<organism evidence="2 3">
    <name type="scientific">Vitis vinifera</name>
    <name type="common">Grape</name>
    <dbReference type="NCBI Taxonomy" id="29760"/>
    <lineage>
        <taxon>Eukaryota</taxon>
        <taxon>Viridiplantae</taxon>
        <taxon>Streptophyta</taxon>
        <taxon>Embryophyta</taxon>
        <taxon>Tracheophyta</taxon>
        <taxon>Spermatophyta</taxon>
        <taxon>Magnoliopsida</taxon>
        <taxon>eudicotyledons</taxon>
        <taxon>Gunneridae</taxon>
        <taxon>Pentapetalae</taxon>
        <taxon>rosids</taxon>
        <taxon>Vitales</taxon>
        <taxon>Vitaceae</taxon>
        <taxon>Viteae</taxon>
        <taxon>Vitis</taxon>
    </lineage>
</organism>
<dbReference type="PANTHER" id="PTHR33477">
    <property type="entry name" value="P-LOOP NTPASE DOMAIN-CONTAINING PROTEIN LPA1 HOMOLOG 1"/>
    <property type="match status" value="1"/>
</dbReference>
<dbReference type="AlphaFoldDB" id="A0A438FHN9"/>
<name>A0A438FHN9_VITVI</name>
<gene>
    <name evidence="2" type="ORF">CK203_115572</name>
</gene>
<accession>A0A438FHN9</accession>
<dbReference type="EMBL" id="QGNW01000889">
    <property type="protein sequence ID" value="RVW59503.1"/>
    <property type="molecule type" value="Genomic_DNA"/>
</dbReference>
<comment type="caution">
    <text evidence="2">The sequence shown here is derived from an EMBL/GenBank/DDBJ whole genome shotgun (WGS) entry which is preliminary data.</text>
</comment>
<evidence type="ECO:0000256" key="1">
    <source>
        <dbReference type="SAM" id="MobiDB-lite"/>
    </source>
</evidence>